<evidence type="ECO:0008006" key="3">
    <source>
        <dbReference type="Google" id="ProtNLM"/>
    </source>
</evidence>
<organism evidence="1 2">
    <name type="scientific">Pseudofrankia inefficax (strain DSM 45817 / CECT 9037 / DDB 130130 / EuI1c)</name>
    <name type="common">Frankia inefficax</name>
    <dbReference type="NCBI Taxonomy" id="298654"/>
    <lineage>
        <taxon>Bacteria</taxon>
        <taxon>Bacillati</taxon>
        <taxon>Actinomycetota</taxon>
        <taxon>Actinomycetes</taxon>
        <taxon>Frankiales</taxon>
        <taxon>Frankiaceae</taxon>
        <taxon>Pseudofrankia</taxon>
    </lineage>
</organism>
<dbReference type="EMBL" id="CP002299">
    <property type="protein sequence ID" value="ADP83506.1"/>
    <property type="molecule type" value="Genomic_DNA"/>
</dbReference>
<sequence>MSVTTSSQSAGLAPAIVEALDARFQERRHQVPVLAQRAKAEGVEEIRSAEDLVPLLFPHTTYKSYPETIVAKGRWKQLNRWLDSVSTYRVADVDVAGVEDLDGWIARLEEHGHLVSSSSGTSGKASFLNKTRADREASGQNLLDSLTWLGLPPSREWHVCPVGPDTGISSAIYIRDVFLANYRKDDAFPLPESKPVTDHHRYMARLGAMRRAIADGTASPDEVAAFDAEGAARQADVEARLHFLADQIIAHRDENIFFNSMFVLLYRLNEILREKGVKPGDITGLNGLQVAGGLKGMTLPPDYRERIFELLNIQPSRFLHYYAMQEVNLRSVKCLSGRYHVPAGLTLLVLDRNGEALAPLSDGQVEGRAAFFDFSVDGRWGATISGDRILAEFGRCPCGKEGPTVLEDITRYKDLPDGDKITCAGTMDAYVRGFIES</sequence>
<dbReference type="RefSeq" id="WP_013426624.1">
    <property type="nucleotide sequence ID" value="NC_014666.1"/>
</dbReference>
<dbReference type="HOGENOM" id="CLU_578493_0_0_11"/>
<reference evidence="1 2" key="1">
    <citation type="submission" date="2010-10" db="EMBL/GenBank/DDBJ databases">
        <title>Complete sequence of Frankia sp. EuI1c.</title>
        <authorList>
            <consortium name="US DOE Joint Genome Institute"/>
            <person name="Lucas S."/>
            <person name="Copeland A."/>
            <person name="Lapidus A."/>
            <person name="Cheng J.-F."/>
            <person name="Bruce D."/>
            <person name="Goodwin L."/>
            <person name="Pitluck S."/>
            <person name="Chertkov O."/>
            <person name="Detter J.C."/>
            <person name="Han C."/>
            <person name="Tapia R."/>
            <person name="Land M."/>
            <person name="Hauser L."/>
            <person name="Jeffries C."/>
            <person name="Kyrpides N."/>
            <person name="Ivanova N."/>
            <person name="Mikhailova N."/>
            <person name="Beauchemin N."/>
            <person name="Sen A."/>
            <person name="Sur S.A."/>
            <person name="Gtari M."/>
            <person name="Wall L."/>
            <person name="Tisa L."/>
            <person name="Woyke T."/>
        </authorList>
    </citation>
    <scope>NUCLEOTIDE SEQUENCE [LARGE SCALE GENOMIC DNA]</scope>
    <source>
        <strain evidence="2">DSM 45817 / CECT 9037 / EuI1c</strain>
    </source>
</reference>
<dbReference type="OrthoDB" id="3597198at2"/>
<accession>E3JC50</accession>
<dbReference type="STRING" id="298654.FraEuI1c_5520"/>
<gene>
    <name evidence="1" type="ordered locus">FraEuI1c_5520</name>
</gene>
<dbReference type="AlphaFoldDB" id="E3JC50"/>
<dbReference type="Proteomes" id="UP000002484">
    <property type="component" value="Chromosome"/>
</dbReference>
<dbReference type="InParanoid" id="E3JC50"/>
<evidence type="ECO:0000313" key="1">
    <source>
        <dbReference type="EMBL" id="ADP83506.1"/>
    </source>
</evidence>
<dbReference type="KEGG" id="fri:FraEuI1c_5520"/>
<evidence type="ECO:0000313" key="2">
    <source>
        <dbReference type="Proteomes" id="UP000002484"/>
    </source>
</evidence>
<name>E3JC50_PSEI1</name>
<protein>
    <recommendedName>
        <fullName evidence="3">Acyl-protein synthetase LuxE domain-containing protein</fullName>
    </recommendedName>
</protein>
<dbReference type="eggNOG" id="COG1541">
    <property type="taxonomic scope" value="Bacteria"/>
</dbReference>
<proteinExistence type="predicted"/>
<keyword evidence="2" id="KW-1185">Reference proteome</keyword>